<keyword evidence="3" id="KW-0813">Transport</keyword>
<evidence type="ECO:0000256" key="11">
    <source>
        <dbReference type="ARBA" id="ARBA00023136"/>
    </source>
</evidence>
<evidence type="ECO:0000256" key="5">
    <source>
        <dbReference type="ARBA" id="ARBA00022617"/>
    </source>
</evidence>
<comment type="subcellular location">
    <subcellularLocation>
        <location evidence="1">Cell membrane</location>
        <topology evidence="1">Multi-pass membrane protein</topology>
    </subcellularLocation>
</comment>
<proteinExistence type="inferred from homology"/>
<dbReference type="EMBL" id="CP070228">
    <property type="protein sequence ID" value="QRV01556.1"/>
    <property type="molecule type" value="Genomic_DNA"/>
</dbReference>
<evidence type="ECO:0000256" key="4">
    <source>
        <dbReference type="ARBA" id="ARBA00022475"/>
    </source>
</evidence>
<reference evidence="13 14" key="1">
    <citation type="submission" date="2021-02" db="EMBL/GenBank/DDBJ databases">
        <title>Complete Genome Sequence of Arcanobacterium phocisimile strain DSM 26142T from a harbour seal.</title>
        <authorList>
            <person name="Borowiak M."/>
            <person name="Alssahen M."/>
            <person name="Malorny B."/>
            <person name="Laemmler C."/>
            <person name="Siebert U."/>
            <person name="Ploetz M."/>
            <person name="Abdulmawjood A."/>
        </authorList>
    </citation>
    <scope>NUCLEOTIDE SEQUENCE [LARGE SCALE GENOMIC DNA]</scope>
    <source>
        <strain evidence="13 14">DSM 26142</strain>
    </source>
</reference>
<evidence type="ECO:0000256" key="2">
    <source>
        <dbReference type="ARBA" id="ARBA00007543"/>
    </source>
</evidence>
<dbReference type="Proteomes" id="UP000602653">
    <property type="component" value="Chromosome"/>
</dbReference>
<keyword evidence="14" id="KW-1185">Reference proteome</keyword>
<comment type="similarity">
    <text evidence="2">Belongs to the cytochrome ubiquinol oxidase subunit 2 family.</text>
</comment>
<evidence type="ECO:0000256" key="7">
    <source>
        <dbReference type="ARBA" id="ARBA00022723"/>
    </source>
</evidence>
<name>A0ABX7IEI7_9ACTO</name>
<organism evidence="13 14">
    <name type="scientific">Arcanobacterium phocisimile</name>
    <dbReference type="NCBI Taxonomy" id="1302235"/>
    <lineage>
        <taxon>Bacteria</taxon>
        <taxon>Bacillati</taxon>
        <taxon>Actinomycetota</taxon>
        <taxon>Actinomycetes</taxon>
        <taxon>Actinomycetales</taxon>
        <taxon>Actinomycetaceae</taxon>
        <taxon>Arcanobacterium</taxon>
    </lineage>
</organism>
<keyword evidence="8" id="KW-0249">Electron transport</keyword>
<evidence type="ECO:0000256" key="3">
    <source>
        <dbReference type="ARBA" id="ARBA00022448"/>
    </source>
</evidence>
<feature type="transmembrane region" description="Helical" evidence="12">
    <location>
        <begin position="325"/>
        <end position="347"/>
    </location>
</feature>
<accession>A0ABX7IEI7</accession>
<protein>
    <submittedName>
        <fullName evidence="13">Cytochrome d ubiquinol oxidase subunit II</fullName>
    </submittedName>
</protein>
<sequence>MELSFLQILWFILIIVLWIGYVTLEGFGFGTGMLLRILPRNEKERRLQLNTIGPHWDGNEVFLLTAGGATFAAFPEWYATMFSGMYLALVLILVLLILRISAIEWRGKINSDKWRSAWDNIHTGSAWLAALVWGVAFGNLVQGMGIQVGKYEVAGDPSTFIPADPAQVDVALQDGAQHFLTGGFFSLFTPFTIVAGLVVVSLFLTHGALWLALKTSGDFSERAKALAKKTSLVSTGLTAVWALWAFFAYSTTWFALIPLALAAIGLLVSTFFTLKGAEKAGFFANMGGVAFAVIFIFMTTVPYALKSSIDENYSLTLVQASATSATQTVMTIAAIIFVPIVAIYTIWSYLSFSRRLSVDSLSEEPAGLHPTEVRAFERA</sequence>
<dbReference type="NCBIfam" id="TIGR00203">
    <property type="entry name" value="cydB"/>
    <property type="match status" value="1"/>
</dbReference>
<keyword evidence="10" id="KW-0408">Iron</keyword>
<feature type="transmembrane region" description="Helical" evidence="12">
    <location>
        <begin position="6"/>
        <end position="35"/>
    </location>
</feature>
<dbReference type="InterPro" id="IPR003317">
    <property type="entry name" value="Cyt-d_oxidase_su2"/>
</dbReference>
<keyword evidence="6 12" id="KW-0812">Transmembrane</keyword>
<dbReference type="Pfam" id="PF02322">
    <property type="entry name" value="Cyt_bd_oxida_II"/>
    <property type="match status" value="1"/>
</dbReference>
<feature type="transmembrane region" description="Helical" evidence="12">
    <location>
        <begin position="121"/>
        <end position="141"/>
    </location>
</feature>
<feature type="transmembrane region" description="Helical" evidence="12">
    <location>
        <begin position="253"/>
        <end position="274"/>
    </location>
</feature>
<feature type="transmembrane region" description="Helical" evidence="12">
    <location>
        <begin position="225"/>
        <end position="247"/>
    </location>
</feature>
<evidence type="ECO:0000313" key="13">
    <source>
        <dbReference type="EMBL" id="QRV01556.1"/>
    </source>
</evidence>
<dbReference type="PANTHER" id="PTHR43141:SF5">
    <property type="entry name" value="CYTOCHROME BD-I UBIQUINOL OXIDASE SUBUNIT 2"/>
    <property type="match status" value="1"/>
</dbReference>
<feature type="transmembrane region" description="Helical" evidence="12">
    <location>
        <begin position="80"/>
        <end position="100"/>
    </location>
</feature>
<evidence type="ECO:0000256" key="10">
    <source>
        <dbReference type="ARBA" id="ARBA00023004"/>
    </source>
</evidence>
<keyword evidence="4" id="KW-1003">Cell membrane</keyword>
<feature type="transmembrane region" description="Helical" evidence="12">
    <location>
        <begin position="187"/>
        <end position="213"/>
    </location>
</feature>
<dbReference type="PANTHER" id="PTHR43141">
    <property type="entry name" value="CYTOCHROME BD2 SUBUNIT II"/>
    <property type="match status" value="1"/>
</dbReference>
<evidence type="ECO:0000256" key="9">
    <source>
        <dbReference type="ARBA" id="ARBA00022989"/>
    </source>
</evidence>
<feature type="transmembrane region" description="Helical" evidence="12">
    <location>
        <begin position="286"/>
        <end position="305"/>
    </location>
</feature>
<evidence type="ECO:0000313" key="14">
    <source>
        <dbReference type="Proteomes" id="UP000602653"/>
    </source>
</evidence>
<dbReference type="PIRSF" id="PIRSF000267">
    <property type="entry name" value="Cyt_oxidse_sub2"/>
    <property type="match status" value="1"/>
</dbReference>
<evidence type="ECO:0000256" key="8">
    <source>
        <dbReference type="ARBA" id="ARBA00022982"/>
    </source>
</evidence>
<keyword evidence="9 12" id="KW-1133">Transmembrane helix</keyword>
<keyword evidence="5" id="KW-0349">Heme</keyword>
<evidence type="ECO:0000256" key="6">
    <source>
        <dbReference type="ARBA" id="ARBA00022692"/>
    </source>
</evidence>
<evidence type="ECO:0000256" key="12">
    <source>
        <dbReference type="SAM" id="Phobius"/>
    </source>
</evidence>
<gene>
    <name evidence="13" type="primary">cydB</name>
    <name evidence="13" type="ORF">JTE88_05455</name>
</gene>
<keyword evidence="7" id="KW-0479">Metal-binding</keyword>
<evidence type="ECO:0000256" key="1">
    <source>
        <dbReference type="ARBA" id="ARBA00004651"/>
    </source>
</evidence>
<keyword evidence="11 12" id="KW-0472">Membrane</keyword>
<dbReference type="RefSeq" id="WP_204423330.1">
    <property type="nucleotide sequence ID" value="NZ_CP070228.1"/>
</dbReference>